<dbReference type="AlphaFoldDB" id="A0A9W5UNV1"/>
<sequence length="234" mass="25085">MTHPMPADNAVGGQPVIDVLVVDDDPVVRFGLKMMLSGAPDLRVVAEASDGAEAVELTRRHRPDVVLMDIRMPGTDGLTATETLRGESSAPQVIVFTTFDADAHVLRALRAGAAGFLLKDTPPDELVVAIRHAAQGRPVLSPEVTRRLIARVAESGQDGRQHTARRRLDVLADRERTVAVEIGAGRTNAEIAARHHLGLTTVKTHVSAILTKLDLNNRVQVALLVQEAGLVPPD</sequence>
<organism evidence="8 9">
    <name type="scientific">Micromonospora sediminimaris</name>
    <dbReference type="NCBI Taxonomy" id="547162"/>
    <lineage>
        <taxon>Bacteria</taxon>
        <taxon>Bacillati</taxon>
        <taxon>Actinomycetota</taxon>
        <taxon>Actinomycetes</taxon>
        <taxon>Micromonosporales</taxon>
        <taxon>Micromonosporaceae</taxon>
        <taxon>Micromonospora</taxon>
    </lineage>
</organism>
<dbReference type="Pfam" id="PF00196">
    <property type="entry name" value="GerE"/>
    <property type="match status" value="1"/>
</dbReference>
<dbReference type="InterPro" id="IPR000792">
    <property type="entry name" value="Tscrpt_reg_LuxR_C"/>
</dbReference>
<evidence type="ECO:0000313" key="9">
    <source>
        <dbReference type="Proteomes" id="UP000607311"/>
    </source>
</evidence>
<gene>
    <name evidence="8" type="ORF">Vse01_10620</name>
</gene>
<dbReference type="SMART" id="SM00448">
    <property type="entry name" value="REC"/>
    <property type="match status" value="1"/>
</dbReference>
<keyword evidence="3 8" id="KW-0238">DNA-binding</keyword>
<keyword evidence="9" id="KW-1185">Reference proteome</keyword>
<dbReference type="SMART" id="SM00421">
    <property type="entry name" value="HTH_LUXR"/>
    <property type="match status" value="1"/>
</dbReference>
<dbReference type="CDD" id="cd06170">
    <property type="entry name" value="LuxR_C_like"/>
    <property type="match status" value="1"/>
</dbReference>
<protein>
    <submittedName>
        <fullName evidence="8">DNA-binding response regulator</fullName>
    </submittedName>
</protein>
<evidence type="ECO:0000256" key="1">
    <source>
        <dbReference type="ARBA" id="ARBA00022553"/>
    </source>
</evidence>
<dbReference type="GO" id="GO:0006355">
    <property type="term" value="P:regulation of DNA-templated transcription"/>
    <property type="evidence" value="ECO:0007669"/>
    <property type="project" value="InterPro"/>
</dbReference>
<dbReference type="SUPFAM" id="SSF52172">
    <property type="entry name" value="CheY-like"/>
    <property type="match status" value="1"/>
</dbReference>
<feature type="domain" description="HTH luxR-type" evidence="6">
    <location>
        <begin position="164"/>
        <end position="229"/>
    </location>
</feature>
<dbReference type="Proteomes" id="UP000607311">
    <property type="component" value="Unassembled WGS sequence"/>
</dbReference>
<dbReference type="InterPro" id="IPR001789">
    <property type="entry name" value="Sig_transdc_resp-reg_receiver"/>
</dbReference>
<evidence type="ECO:0000256" key="3">
    <source>
        <dbReference type="ARBA" id="ARBA00023125"/>
    </source>
</evidence>
<dbReference type="InterPro" id="IPR011006">
    <property type="entry name" value="CheY-like_superfamily"/>
</dbReference>
<feature type="modified residue" description="4-aspartylphosphate" evidence="5">
    <location>
        <position position="69"/>
    </location>
</feature>
<comment type="caution">
    <text evidence="8">The sequence shown here is derived from an EMBL/GenBank/DDBJ whole genome shotgun (WGS) entry which is preliminary data.</text>
</comment>
<dbReference type="GO" id="GO:0003677">
    <property type="term" value="F:DNA binding"/>
    <property type="evidence" value="ECO:0007669"/>
    <property type="project" value="UniProtKB-KW"/>
</dbReference>
<keyword evidence="4" id="KW-0804">Transcription</keyword>
<reference evidence="8" key="1">
    <citation type="submission" date="2021-01" db="EMBL/GenBank/DDBJ databases">
        <title>Whole genome shotgun sequence of Verrucosispora sediminis NBRC 107745.</title>
        <authorList>
            <person name="Komaki H."/>
            <person name="Tamura T."/>
        </authorList>
    </citation>
    <scope>NUCLEOTIDE SEQUENCE</scope>
    <source>
        <strain evidence="8">NBRC 107745</strain>
    </source>
</reference>
<dbReference type="InterPro" id="IPR016032">
    <property type="entry name" value="Sig_transdc_resp-reg_C-effctor"/>
</dbReference>
<dbReference type="PRINTS" id="PR00038">
    <property type="entry name" value="HTHLUXR"/>
</dbReference>
<proteinExistence type="predicted"/>
<dbReference type="GO" id="GO:0000160">
    <property type="term" value="P:phosphorelay signal transduction system"/>
    <property type="evidence" value="ECO:0007669"/>
    <property type="project" value="InterPro"/>
</dbReference>
<dbReference type="InterPro" id="IPR058245">
    <property type="entry name" value="NreC/VraR/RcsB-like_REC"/>
</dbReference>
<dbReference type="PROSITE" id="PS50110">
    <property type="entry name" value="RESPONSE_REGULATORY"/>
    <property type="match status" value="1"/>
</dbReference>
<keyword evidence="2" id="KW-0805">Transcription regulation</keyword>
<evidence type="ECO:0000313" key="8">
    <source>
        <dbReference type="EMBL" id="GIJ31914.1"/>
    </source>
</evidence>
<evidence type="ECO:0000256" key="2">
    <source>
        <dbReference type="ARBA" id="ARBA00023015"/>
    </source>
</evidence>
<dbReference type="Gene3D" id="3.40.50.2300">
    <property type="match status" value="1"/>
</dbReference>
<dbReference type="SUPFAM" id="SSF46894">
    <property type="entry name" value="C-terminal effector domain of the bipartite response regulators"/>
    <property type="match status" value="1"/>
</dbReference>
<name>A0A9W5UNV1_9ACTN</name>
<evidence type="ECO:0000259" key="7">
    <source>
        <dbReference type="PROSITE" id="PS50110"/>
    </source>
</evidence>
<accession>A0A9W5UNV1</accession>
<dbReference type="Pfam" id="PF00072">
    <property type="entry name" value="Response_reg"/>
    <property type="match status" value="1"/>
</dbReference>
<dbReference type="PANTHER" id="PTHR43214:SF24">
    <property type="entry name" value="TRANSCRIPTIONAL REGULATORY PROTEIN NARL-RELATED"/>
    <property type="match status" value="1"/>
</dbReference>
<evidence type="ECO:0000256" key="5">
    <source>
        <dbReference type="PROSITE-ProRule" id="PRU00169"/>
    </source>
</evidence>
<dbReference type="InterPro" id="IPR039420">
    <property type="entry name" value="WalR-like"/>
</dbReference>
<dbReference type="CDD" id="cd17535">
    <property type="entry name" value="REC_NarL-like"/>
    <property type="match status" value="1"/>
</dbReference>
<dbReference type="PROSITE" id="PS50043">
    <property type="entry name" value="HTH_LUXR_2"/>
    <property type="match status" value="1"/>
</dbReference>
<dbReference type="EMBL" id="BOPD01000007">
    <property type="protein sequence ID" value="GIJ31914.1"/>
    <property type="molecule type" value="Genomic_DNA"/>
</dbReference>
<evidence type="ECO:0000259" key="6">
    <source>
        <dbReference type="PROSITE" id="PS50043"/>
    </source>
</evidence>
<feature type="domain" description="Response regulatory" evidence="7">
    <location>
        <begin position="18"/>
        <end position="134"/>
    </location>
</feature>
<keyword evidence="1 5" id="KW-0597">Phosphoprotein</keyword>
<evidence type="ECO:0000256" key="4">
    <source>
        <dbReference type="ARBA" id="ARBA00023163"/>
    </source>
</evidence>
<dbReference type="PANTHER" id="PTHR43214">
    <property type="entry name" value="TWO-COMPONENT RESPONSE REGULATOR"/>
    <property type="match status" value="1"/>
</dbReference>